<evidence type="ECO:0000313" key="11">
    <source>
        <dbReference type="EMBL" id="KAG7662412.1"/>
    </source>
</evidence>
<keyword evidence="9" id="KW-0636">Prenylation</keyword>
<comment type="caution">
    <text evidence="11">The sequence shown here is derived from an EMBL/GenBank/DDBJ whole genome shotgun (WGS) entry which is preliminary data.</text>
</comment>
<name>A0A8J5QG75_9ASCO</name>
<keyword evidence="5" id="KW-0547">Nucleotide-binding</keyword>
<feature type="region of interest" description="Disordered" evidence="10">
    <location>
        <begin position="1"/>
        <end position="20"/>
    </location>
</feature>
<proteinExistence type="inferred from homology"/>
<dbReference type="SMART" id="SM00174">
    <property type="entry name" value="RHO"/>
    <property type="match status" value="1"/>
</dbReference>
<dbReference type="InterPro" id="IPR005225">
    <property type="entry name" value="Small_GTP-bd"/>
</dbReference>
<keyword evidence="3" id="KW-1003">Cell membrane</keyword>
<keyword evidence="4" id="KW-0488">Methylation</keyword>
<dbReference type="InterPro" id="IPR003578">
    <property type="entry name" value="Small_GTPase_Rho"/>
</dbReference>
<evidence type="ECO:0000256" key="3">
    <source>
        <dbReference type="ARBA" id="ARBA00022475"/>
    </source>
</evidence>
<evidence type="ECO:0000256" key="2">
    <source>
        <dbReference type="ARBA" id="ARBA00010142"/>
    </source>
</evidence>
<dbReference type="EMBL" id="JAGSYN010000179">
    <property type="protein sequence ID" value="KAG7662412.1"/>
    <property type="molecule type" value="Genomic_DNA"/>
</dbReference>
<feature type="compositionally biased region" description="Basic residues" evidence="10">
    <location>
        <begin position="267"/>
        <end position="281"/>
    </location>
</feature>
<dbReference type="InterPro" id="IPR001806">
    <property type="entry name" value="Small_GTPase"/>
</dbReference>
<evidence type="ECO:0000256" key="6">
    <source>
        <dbReference type="ARBA" id="ARBA00023134"/>
    </source>
</evidence>
<dbReference type="CDD" id="cd04132">
    <property type="entry name" value="Rho4_like"/>
    <property type="match status" value="1"/>
</dbReference>
<keyword evidence="12" id="KW-1185">Reference proteome</keyword>
<dbReference type="PROSITE" id="PS51419">
    <property type="entry name" value="RAB"/>
    <property type="match status" value="1"/>
</dbReference>
<dbReference type="RefSeq" id="XP_049262645.1">
    <property type="nucleotide sequence ID" value="XM_049407979.1"/>
</dbReference>
<evidence type="ECO:0000256" key="4">
    <source>
        <dbReference type="ARBA" id="ARBA00022481"/>
    </source>
</evidence>
<dbReference type="OrthoDB" id="4031310at2759"/>
<dbReference type="GO" id="GO:0003924">
    <property type="term" value="F:GTPase activity"/>
    <property type="evidence" value="ECO:0007669"/>
    <property type="project" value="InterPro"/>
</dbReference>
<dbReference type="FunFam" id="3.40.50.300:FF:000983">
    <property type="entry name" value="Rho family GTPase"/>
    <property type="match status" value="1"/>
</dbReference>
<keyword evidence="6" id="KW-0342">GTP-binding</keyword>
<keyword evidence="7" id="KW-0472">Membrane</keyword>
<evidence type="ECO:0000313" key="12">
    <source>
        <dbReference type="Proteomes" id="UP000694255"/>
    </source>
</evidence>
<organism evidence="11 12">
    <name type="scientific">[Candida] subhashii</name>
    <dbReference type="NCBI Taxonomy" id="561895"/>
    <lineage>
        <taxon>Eukaryota</taxon>
        <taxon>Fungi</taxon>
        <taxon>Dikarya</taxon>
        <taxon>Ascomycota</taxon>
        <taxon>Saccharomycotina</taxon>
        <taxon>Pichiomycetes</taxon>
        <taxon>Debaryomycetaceae</taxon>
        <taxon>Spathaspora</taxon>
    </lineage>
</organism>
<dbReference type="Proteomes" id="UP000694255">
    <property type="component" value="Unassembled WGS sequence"/>
</dbReference>
<dbReference type="SMART" id="SM00176">
    <property type="entry name" value="RAN"/>
    <property type="match status" value="1"/>
</dbReference>
<evidence type="ECO:0000256" key="9">
    <source>
        <dbReference type="ARBA" id="ARBA00023289"/>
    </source>
</evidence>
<dbReference type="SMART" id="SM00173">
    <property type="entry name" value="RAS"/>
    <property type="match status" value="1"/>
</dbReference>
<reference evidence="11 12" key="1">
    <citation type="journal article" date="2021" name="DNA Res.">
        <title>Genome analysis of Candida subhashii reveals its hybrid nature and dual mitochondrial genome conformations.</title>
        <authorList>
            <person name="Mixao V."/>
            <person name="Hegedusova E."/>
            <person name="Saus E."/>
            <person name="Pryszcz L.P."/>
            <person name="Cillingova A."/>
            <person name="Nosek J."/>
            <person name="Gabaldon T."/>
        </authorList>
    </citation>
    <scope>NUCLEOTIDE SEQUENCE [LARGE SCALE GENOMIC DNA]</scope>
    <source>
        <strain evidence="11 12">CBS 10753</strain>
    </source>
</reference>
<feature type="region of interest" description="Disordered" evidence="10">
    <location>
        <begin position="256"/>
        <end position="281"/>
    </location>
</feature>
<feature type="region of interest" description="Disordered" evidence="10">
    <location>
        <begin position="303"/>
        <end position="324"/>
    </location>
</feature>
<dbReference type="NCBIfam" id="TIGR00231">
    <property type="entry name" value="small_GTP"/>
    <property type="match status" value="1"/>
</dbReference>
<dbReference type="PROSITE" id="PS51420">
    <property type="entry name" value="RHO"/>
    <property type="match status" value="1"/>
</dbReference>
<comment type="similarity">
    <text evidence="2">Belongs to the small GTPase superfamily. Rho family.</text>
</comment>
<dbReference type="Pfam" id="PF00071">
    <property type="entry name" value="Ras"/>
    <property type="match status" value="1"/>
</dbReference>
<sequence length="344" mass="38893">MTTATQQKRRSFLGKSPRQPIVEEPINPYQVVNQQYQRNDMFQSYNEPKVIIDDDPIIPQYKVQSKFDTNTNYNMKIVVVGDGGCGKTCLLVSYAQNKFPEVYVPTVFENYVTTVQAPNGKTIELALWDTAGQEEYDRLRPLSYPDVDILLICFALDNIVSLHNVKETWFPEVNHFCPGIPTVLVGTKSDLPSTIDPDIPIQVAAEINAVGYIQCSAKTMFNISTVFNFALNYFQKQMEVQEQYERTKSNRLSKVLGGGGGSMGGSHSRHHSTTSINRRGHLKNTSYDSTVLLDQPLTEDSYTKNPYGDFGRQQNGNVAPISPYNDDEFAFTKKRKKKRKCTIL</sequence>
<dbReference type="PROSITE" id="PS51421">
    <property type="entry name" value="RAS"/>
    <property type="match status" value="1"/>
</dbReference>
<dbReference type="GO" id="GO:0007264">
    <property type="term" value="P:small GTPase-mediated signal transduction"/>
    <property type="evidence" value="ECO:0007669"/>
    <property type="project" value="InterPro"/>
</dbReference>
<evidence type="ECO:0000256" key="8">
    <source>
        <dbReference type="ARBA" id="ARBA00023288"/>
    </source>
</evidence>
<evidence type="ECO:0000256" key="10">
    <source>
        <dbReference type="SAM" id="MobiDB-lite"/>
    </source>
</evidence>
<evidence type="ECO:0000256" key="7">
    <source>
        <dbReference type="ARBA" id="ARBA00023136"/>
    </source>
</evidence>
<dbReference type="SMART" id="SM00175">
    <property type="entry name" value="RAB"/>
    <property type="match status" value="1"/>
</dbReference>
<dbReference type="GeneID" id="73470860"/>
<dbReference type="GO" id="GO:0005525">
    <property type="term" value="F:GTP binding"/>
    <property type="evidence" value="ECO:0007669"/>
    <property type="project" value="UniProtKB-KW"/>
</dbReference>
<evidence type="ECO:0000256" key="1">
    <source>
        <dbReference type="ARBA" id="ARBA00004342"/>
    </source>
</evidence>
<keyword evidence="8" id="KW-0449">Lipoprotein</keyword>
<dbReference type="PANTHER" id="PTHR24072">
    <property type="entry name" value="RHO FAMILY GTPASE"/>
    <property type="match status" value="1"/>
</dbReference>
<gene>
    <name evidence="11" type="ORF">J8A68_004060</name>
</gene>
<dbReference type="AlphaFoldDB" id="A0A8J5QG75"/>
<comment type="subcellular location">
    <subcellularLocation>
        <location evidence="1">Cell membrane</location>
        <topology evidence="1">Lipid-anchor</topology>
        <orientation evidence="1">Cytoplasmic side</orientation>
    </subcellularLocation>
</comment>
<dbReference type="GO" id="GO:0005886">
    <property type="term" value="C:plasma membrane"/>
    <property type="evidence" value="ECO:0007669"/>
    <property type="project" value="UniProtKB-SubCell"/>
</dbReference>
<accession>A0A8J5QG75</accession>
<protein>
    <submittedName>
        <fullName evidence="11">RHO4</fullName>
    </submittedName>
</protein>
<evidence type="ECO:0000256" key="5">
    <source>
        <dbReference type="ARBA" id="ARBA00022741"/>
    </source>
</evidence>